<evidence type="ECO:0008006" key="4">
    <source>
        <dbReference type="Google" id="ProtNLM"/>
    </source>
</evidence>
<sequence>MTDKPATKPQLETFFGVTDRGLPAVLNDLQIRPIGGHVRWPVVWKALGLAAEQDPGHVCELKHPLMTAGEVGDLCEVTARTVYRWQTGVGLPDGLPSMPKAIDLSAGRKDARKTRWRKSEIVAWQDREPQPAYARAAPTFGSLKPTP</sequence>
<organism evidence="2 3">
    <name type="scientific">Sulfitobacter litoralis</name>
    <dbReference type="NCBI Taxonomy" id="335975"/>
    <lineage>
        <taxon>Bacteria</taxon>
        <taxon>Pseudomonadati</taxon>
        <taxon>Pseudomonadota</taxon>
        <taxon>Alphaproteobacteria</taxon>
        <taxon>Rhodobacterales</taxon>
        <taxon>Roseobacteraceae</taxon>
        <taxon>Sulfitobacter</taxon>
    </lineage>
</organism>
<evidence type="ECO:0000256" key="1">
    <source>
        <dbReference type="SAM" id="MobiDB-lite"/>
    </source>
</evidence>
<reference evidence="2 3" key="1">
    <citation type="submission" date="2016-10" db="EMBL/GenBank/DDBJ databases">
        <authorList>
            <person name="Varghese N."/>
            <person name="Submissions S."/>
        </authorList>
    </citation>
    <scope>NUCLEOTIDE SEQUENCE [LARGE SCALE GENOMIC DNA]</scope>
    <source>
        <strain evidence="2 3">DSM 17584</strain>
    </source>
</reference>
<dbReference type="Proteomes" id="UP000198646">
    <property type="component" value="Unassembled WGS sequence"/>
</dbReference>
<evidence type="ECO:0000313" key="3">
    <source>
        <dbReference type="Proteomes" id="UP000198646"/>
    </source>
</evidence>
<dbReference type="EMBL" id="FNJD01000026">
    <property type="protein sequence ID" value="SDP66956.1"/>
    <property type="molecule type" value="Genomic_DNA"/>
</dbReference>
<comment type="caution">
    <text evidence="2">The sequence shown here is derived from an EMBL/GenBank/DDBJ whole genome shotgun (WGS) entry which is preliminary data.</text>
</comment>
<gene>
    <name evidence="2" type="ORF">SAMN04488512_12629</name>
</gene>
<protein>
    <recommendedName>
        <fullName evidence="4">Transcriptional regulator, AlpA family</fullName>
    </recommendedName>
</protein>
<keyword evidence="3" id="KW-1185">Reference proteome</keyword>
<proteinExistence type="predicted"/>
<name>A0ABY0SYA0_9RHOB</name>
<evidence type="ECO:0000313" key="2">
    <source>
        <dbReference type="EMBL" id="SDP66956.1"/>
    </source>
</evidence>
<dbReference type="RefSeq" id="WP_093734267.1">
    <property type="nucleotide sequence ID" value="NZ_FNJD01000026.1"/>
</dbReference>
<accession>A0ABY0SYA0</accession>
<feature type="region of interest" description="Disordered" evidence="1">
    <location>
        <begin position="127"/>
        <end position="147"/>
    </location>
</feature>